<sequence length="153" mass="16619">MVYVVVTLMVAVAATVGGLSYFGKQRPGYPEVQAQNGRIEIPVIEVNDGKAHFFSYRAATGPVDFFVLRSHDGVIRAAFDACDVCYREKRGYFQEGDVMVCRNCGQKFSSDRINEVKGGCNPAPIDRQVSNGTLIIAAADLAAGARYFPADSK</sequence>
<dbReference type="KEGG" id="gsb:GSUB_05305"/>
<gene>
    <name evidence="2" type="ORF">GSUB_05305</name>
</gene>
<name>A0A0B5FWE4_9BACT</name>
<keyword evidence="3" id="KW-1185">Reference proteome</keyword>
<evidence type="ECO:0000313" key="2">
    <source>
        <dbReference type="EMBL" id="AJF07921.1"/>
    </source>
</evidence>
<dbReference type="Pfam" id="PF10080">
    <property type="entry name" value="FtrD-like"/>
    <property type="match status" value="1"/>
</dbReference>
<organism evidence="2 3">
    <name type="scientific">Geoalkalibacter subterraneus</name>
    <dbReference type="NCBI Taxonomy" id="483547"/>
    <lineage>
        <taxon>Bacteria</taxon>
        <taxon>Pseudomonadati</taxon>
        <taxon>Thermodesulfobacteriota</taxon>
        <taxon>Desulfuromonadia</taxon>
        <taxon>Desulfuromonadales</taxon>
        <taxon>Geoalkalibacteraceae</taxon>
        <taxon>Geoalkalibacter</taxon>
    </lineage>
</organism>
<dbReference type="EMBL" id="CP010311">
    <property type="protein sequence ID" value="AJF07921.1"/>
    <property type="molecule type" value="Genomic_DNA"/>
</dbReference>
<dbReference type="AlphaFoldDB" id="A0A0B5FWE4"/>
<dbReference type="HOGENOM" id="CLU_120865_1_0_7"/>
<dbReference type="Proteomes" id="UP000035036">
    <property type="component" value="Chromosome"/>
</dbReference>
<evidence type="ECO:0000313" key="3">
    <source>
        <dbReference type="Proteomes" id="UP000035036"/>
    </source>
</evidence>
<dbReference type="InterPro" id="IPR018758">
    <property type="entry name" value="FtrD-like"/>
</dbReference>
<protein>
    <recommendedName>
        <fullName evidence="1">Membrane iron-sulfur containing protein FtrD-like domain-containing protein</fullName>
    </recommendedName>
</protein>
<accession>A0A0B5FWE4</accession>
<dbReference type="STRING" id="483547.GSUB_05305"/>
<feature type="domain" description="Membrane iron-sulfur containing protein FtrD-like" evidence="1">
    <location>
        <begin position="46"/>
        <end position="148"/>
    </location>
</feature>
<reference evidence="2 3" key="1">
    <citation type="journal article" date="2015" name="Genome Announc.">
        <title>Genomes of Geoalkalibacter ferrihydriticus Z-0531T and Geoalkalibacter subterraneus Red1T, Two Haloalkaliphilic Metal-Reducing Deltaproteobacteria.</title>
        <authorList>
            <person name="Badalamenti J.P."/>
            <person name="Krajmalnik-Brown R."/>
            <person name="Torres C.I."/>
            <person name="Bond D.R."/>
        </authorList>
    </citation>
    <scope>NUCLEOTIDE SEQUENCE [LARGE SCALE GENOMIC DNA]</scope>
    <source>
        <strain evidence="2 3">Red1</strain>
    </source>
</reference>
<proteinExistence type="predicted"/>
<evidence type="ECO:0000259" key="1">
    <source>
        <dbReference type="Pfam" id="PF10080"/>
    </source>
</evidence>